<accession>A0A7U3SNZ7</accession>
<keyword evidence="2" id="KW-1185">Reference proteome</keyword>
<dbReference type="EMBL" id="CP064939">
    <property type="protein sequence ID" value="QPH37898.1"/>
    <property type="molecule type" value="Genomic_DNA"/>
</dbReference>
<dbReference type="KEGG" id="pex:IZT61_12345"/>
<name>A0A7U3SNZ7_9SPHI</name>
<reference evidence="1 2" key="1">
    <citation type="submission" date="2020-11" db="EMBL/GenBank/DDBJ databases">
        <title>Pedobacter endophytica, an endophytic bacteria isolated form Carex pumila.</title>
        <authorList>
            <person name="Peng Y."/>
            <person name="Jiang L."/>
            <person name="Lee J."/>
        </authorList>
    </citation>
    <scope>NUCLEOTIDE SEQUENCE [LARGE SCALE GENOMIC DNA]</scope>
    <source>
        <strain evidence="1 2">JBR3-12</strain>
    </source>
</reference>
<protein>
    <submittedName>
        <fullName evidence="1">Uncharacterized protein</fullName>
    </submittedName>
</protein>
<dbReference type="AlphaFoldDB" id="A0A7U3SNZ7"/>
<dbReference type="RefSeq" id="WP_196097210.1">
    <property type="nucleotide sequence ID" value="NZ_CP064939.1"/>
</dbReference>
<evidence type="ECO:0000313" key="2">
    <source>
        <dbReference type="Proteomes" id="UP000594759"/>
    </source>
</evidence>
<proteinExistence type="predicted"/>
<organism evidence="1 2">
    <name type="scientific">Pedobacter endophyticus</name>
    <dbReference type="NCBI Taxonomy" id="2789740"/>
    <lineage>
        <taxon>Bacteria</taxon>
        <taxon>Pseudomonadati</taxon>
        <taxon>Bacteroidota</taxon>
        <taxon>Sphingobacteriia</taxon>
        <taxon>Sphingobacteriales</taxon>
        <taxon>Sphingobacteriaceae</taxon>
        <taxon>Pedobacter</taxon>
    </lineage>
</organism>
<gene>
    <name evidence="1" type="ORF">IZT61_12345</name>
</gene>
<sequence length="125" mass="14311">MLKEFLSICVLLACSYGVHSQVLYVPNPLPSNNGYLNQQQQSDQEAQVLTAYSINPTTQSVLKYRIKVVTYNKVTKIISYKPLSSEYWSNLALPITATRISMYDPLAEQFEYKVYLTPLLANIYF</sequence>
<dbReference type="Proteomes" id="UP000594759">
    <property type="component" value="Chromosome"/>
</dbReference>
<evidence type="ECO:0000313" key="1">
    <source>
        <dbReference type="EMBL" id="QPH37898.1"/>
    </source>
</evidence>